<feature type="binding site" description="covalent" evidence="9">
    <location>
        <position position="207"/>
    </location>
    <ligand>
        <name>heme c</name>
        <dbReference type="ChEBI" id="CHEBI:61717"/>
        <label>2</label>
    </ligand>
</feature>
<dbReference type="PANTHER" id="PTHR35008">
    <property type="entry name" value="BLL4482 PROTEIN-RELATED"/>
    <property type="match status" value="1"/>
</dbReference>
<protein>
    <submittedName>
        <fullName evidence="12">Cytochrome c, mono-and diheme variants</fullName>
    </submittedName>
</protein>
<feature type="binding site" description="covalent" evidence="9">
    <location>
        <position position="57"/>
    </location>
    <ligand>
        <name>heme c</name>
        <dbReference type="ChEBI" id="CHEBI:61717"/>
        <label>1</label>
    </ligand>
</feature>
<keyword evidence="5" id="KW-0732">Signal</keyword>
<comment type="cofactor">
    <cofactor evidence="9">
        <name>heme c</name>
        <dbReference type="ChEBI" id="CHEBI:61717"/>
    </cofactor>
    <text evidence="9">Binds 3 heme c groups covalently per subunit.</text>
</comment>
<dbReference type="InterPro" id="IPR036909">
    <property type="entry name" value="Cyt_c-like_dom_sf"/>
</dbReference>
<comment type="subcellular location">
    <subcellularLocation>
        <location evidence="1">Cell membrane</location>
    </subcellularLocation>
</comment>
<feature type="binding site" description="covalent" evidence="9">
    <location>
        <position position="336"/>
    </location>
    <ligand>
        <name>heme c</name>
        <dbReference type="ChEBI" id="CHEBI:61717"/>
        <label>3</label>
    </ligand>
</feature>
<evidence type="ECO:0000256" key="9">
    <source>
        <dbReference type="PIRSR" id="PIRSR000018-50"/>
    </source>
</evidence>
<evidence type="ECO:0000259" key="11">
    <source>
        <dbReference type="PROSITE" id="PS51007"/>
    </source>
</evidence>
<name>A0A1I6UPB1_9RHOB</name>
<feature type="binding site" description="covalent" evidence="9">
    <location>
        <position position="339"/>
    </location>
    <ligand>
        <name>heme c</name>
        <dbReference type="ChEBI" id="CHEBI:61717"/>
        <label>3</label>
    </ligand>
</feature>
<dbReference type="OrthoDB" id="9811281at2"/>
<feature type="domain" description="Cytochrome c" evidence="11">
    <location>
        <begin position="323"/>
        <end position="409"/>
    </location>
</feature>
<reference evidence="13" key="1">
    <citation type="submission" date="2016-10" db="EMBL/GenBank/DDBJ databases">
        <authorList>
            <person name="Varghese N."/>
            <person name="Submissions S."/>
        </authorList>
    </citation>
    <scope>NUCLEOTIDE SEQUENCE [LARGE SCALE GENOMIC DNA]</scope>
    <source>
        <strain evidence="13">DSM 23422</strain>
    </source>
</reference>
<dbReference type="InterPro" id="IPR009056">
    <property type="entry name" value="Cyt_c-like_dom"/>
</dbReference>
<keyword evidence="8" id="KW-0472">Membrane</keyword>
<feature type="binding site" description="axial binding residue" evidence="10">
    <location>
        <position position="208"/>
    </location>
    <ligand>
        <name>heme c</name>
        <dbReference type="ChEBI" id="CHEBI:61717"/>
        <label>2</label>
    </ligand>
    <ligandPart>
        <name>Fe</name>
        <dbReference type="ChEBI" id="CHEBI:18248"/>
    </ligandPart>
</feature>
<organism evidence="12 13">
    <name type="scientific">Sulfitobacter marinus</name>
    <dbReference type="NCBI Taxonomy" id="394264"/>
    <lineage>
        <taxon>Bacteria</taxon>
        <taxon>Pseudomonadati</taxon>
        <taxon>Pseudomonadota</taxon>
        <taxon>Alphaproteobacteria</taxon>
        <taxon>Rhodobacterales</taxon>
        <taxon>Roseobacteraceae</taxon>
        <taxon>Sulfitobacter</taxon>
    </lineage>
</organism>
<dbReference type="Pfam" id="PF00034">
    <property type="entry name" value="Cytochrom_C"/>
    <property type="match status" value="1"/>
</dbReference>
<dbReference type="InterPro" id="IPR014353">
    <property type="entry name" value="Membr-bd_ADH_cyt_c"/>
</dbReference>
<sequence length="433" mass="46915">MLKKIFLGAIALGVIGALGFGVYAYKSPIDPITADQRDEFDPDTVEKGRILAAAGYCATCHTAADGPAYAGNYAMDTGFGIIYSTNLTPDVETGIGSYSPAAFRRAMHEGVDREGRHLFPAFPYDHFTKMTDEDVDAIYAYIMTEVEPVKTVQKENKLPFPLDQRFLQAGWKLLFADFGRYEPDTAHSDAWNRGAYLAEGLTHCGACHTPRNLLGAEKQSQQYAGAEIDRWSAPALTAANASAVPWTAAEFKTYLIEGTTTYHGVAAGPMGPVVHEGVRELPQSDMDALAIYLADKVGAADDDPARSDVVLTSLQRNQPDPQYRRDLGERLYATACASCHYNAEQIRQGRPDLGINSATNMEEPNNLIHVILDGVNGPEGISGVVMPGFRGALNNNEITAIAAYLRSNRAGKPDWPNLADTVADIRVNGPTAH</sequence>
<feature type="binding site" description="axial binding residue" evidence="10">
    <location>
        <position position="61"/>
    </location>
    <ligand>
        <name>heme c</name>
        <dbReference type="ChEBI" id="CHEBI:61717"/>
        <label>1</label>
    </ligand>
    <ligandPart>
        <name>Fe</name>
        <dbReference type="ChEBI" id="CHEBI:18248"/>
    </ligandPart>
</feature>
<keyword evidence="7 10" id="KW-0408">Iron</keyword>
<keyword evidence="6" id="KW-0677">Repeat</keyword>
<dbReference type="Pfam" id="PF13442">
    <property type="entry name" value="Cytochrome_CBB3"/>
    <property type="match status" value="1"/>
</dbReference>
<feature type="domain" description="Cytochrome c" evidence="11">
    <location>
        <begin position="43"/>
        <end position="146"/>
    </location>
</feature>
<proteinExistence type="predicted"/>
<dbReference type="InterPro" id="IPR051459">
    <property type="entry name" value="Cytochrome_c-type_DH"/>
</dbReference>
<dbReference type="GO" id="GO:0009055">
    <property type="term" value="F:electron transfer activity"/>
    <property type="evidence" value="ECO:0007669"/>
    <property type="project" value="InterPro"/>
</dbReference>
<feature type="domain" description="Cytochrome c" evidence="11">
    <location>
        <begin position="189"/>
        <end position="297"/>
    </location>
</feature>
<keyword evidence="3 9" id="KW-0349">Heme</keyword>
<keyword evidence="13" id="KW-1185">Reference proteome</keyword>
<dbReference type="Proteomes" id="UP000199239">
    <property type="component" value="Unassembled WGS sequence"/>
</dbReference>
<feature type="binding site" description="covalent" evidence="9">
    <location>
        <position position="204"/>
    </location>
    <ligand>
        <name>heme c</name>
        <dbReference type="ChEBI" id="CHEBI:61717"/>
        <label>2</label>
    </ligand>
</feature>
<dbReference type="PIRSF" id="PIRSF000018">
    <property type="entry name" value="Mb_ADH_cyt_c"/>
    <property type="match status" value="1"/>
</dbReference>
<evidence type="ECO:0000313" key="13">
    <source>
        <dbReference type="Proteomes" id="UP000199239"/>
    </source>
</evidence>
<accession>A0A1I6UPB1</accession>
<evidence type="ECO:0000313" key="12">
    <source>
        <dbReference type="EMBL" id="SFT03295.1"/>
    </source>
</evidence>
<feature type="binding site" description="axial binding residue" evidence="10">
    <location>
        <position position="340"/>
    </location>
    <ligand>
        <name>heme c</name>
        <dbReference type="ChEBI" id="CHEBI:61717"/>
        <label>3</label>
    </ligand>
    <ligandPart>
        <name>Fe</name>
        <dbReference type="ChEBI" id="CHEBI:18248"/>
    </ligandPart>
</feature>
<dbReference type="AlphaFoldDB" id="A0A1I6UPB1"/>
<evidence type="ECO:0000256" key="8">
    <source>
        <dbReference type="ARBA" id="ARBA00023136"/>
    </source>
</evidence>
<evidence type="ECO:0000256" key="10">
    <source>
        <dbReference type="PIRSR" id="PIRSR000018-51"/>
    </source>
</evidence>
<dbReference type="STRING" id="394264.SAMN04488040_2883"/>
<keyword evidence="2" id="KW-1003">Cell membrane</keyword>
<keyword evidence="4 10" id="KW-0479">Metal-binding</keyword>
<evidence type="ECO:0000256" key="5">
    <source>
        <dbReference type="ARBA" id="ARBA00022729"/>
    </source>
</evidence>
<evidence type="ECO:0000256" key="1">
    <source>
        <dbReference type="ARBA" id="ARBA00004236"/>
    </source>
</evidence>
<evidence type="ECO:0000256" key="4">
    <source>
        <dbReference type="ARBA" id="ARBA00022723"/>
    </source>
</evidence>
<dbReference type="PROSITE" id="PS51007">
    <property type="entry name" value="CYTC"/>
    <property type="match status" value="3"/>
</dbReference>
<dbReference type="Gene3D" id="1.10.760.10">
    <property type="entry name" value="Cytochrome c-like domain"/>
    <property type="match status" value="2"/>
</dbReference>
<evidence type="ECO:0000256" key="3">
    <source>
        <dbReference type="ARBA" id="ARBA00022617"/>
    </source>
</evidence>
<dbReference type="PANTHER" id="PTHR35008:SF8">
    <property type="entry name" value="ALCOHOL DEHYDROGENASE CYTOCHROME C SUBUNIT"/>
    <property type="match status" value="1"/>
</dbReference>
<evidence type="ECO:0000256" key="7">
    <source>
        <dbReference type="ARBA" id="ARBA00023004"/>
    </source>
</evidence>
<feature type="binding site" description="covalent" evidence="9">
    <location>
        <position position="60"/>
    </location>
    <ligand>
        <name>heme c</name>
        <dbReference type="ChEBI" id="CHEBI:61717"/>
        <label>1</label>
    </ligand>
</feature>
<dbReference type="SUPFAM" id="SSF46626">
    <property type="entry name" value="Cytochrome c"/>
    <property type="match status" value="3"/>
</dbReference>
<gene>
    <name evidence="12" type="ORF">SAMN04488040_2883</name>
</gene>
<dbReference type="GO" id="GO:0005886">
    <property type="term" value="C:plasma membrane"/>
    <property type="evidence" value="ECO:0007669"/>
    <property type="project" value="UniProtKB-SubCell"/>
</dbReference>
<dbReference type="RefSeq" id="WP_093917101.1">
    <property type="nucleotide sequence ID" value="NZ_FPAJ01000004.1"/>
</dbReference>
<evidence type="ECO:0000256" key="2">
    <source>
        <dbReference type="ARBA" id="ARBA00022475"/>
    </source>
</evidence>
<dbReference type="GO" id="GO:0016614">
    <property type="term" value="F:oxidoreductase activity, acting on CH-OH group of donors"/>
    <property type="evidence" value="ECO:0007669"/>
    <property type="project" value="InterPro"/>
</dbReference>
<evidence type="ECO:0000256" key="6">
    <source>
        <dbReference type="ARBA" id="ARBA00022737"/>
    </source>
</evidence>
<dbReference type="EMBL" id="FPAJ01000004">
    <property type="protein sequence ID" value="SFT03295.1"/>
    <property type="molecule type" value="Genomic_DNA"/>
</dbReference>
<dbReference type="GO" id="GO:0005506">
    <property type="term" value="F:iron ion binding"/>
    <property type="evidence" value="ECO:0007669"/>
    <property type="project" value="InterPro"/>
</dbReference>
<dbReference type="GO" id="GO:0020037">
    <property type="term" value="F:heme binding"/>
    <property type="evidence" value="ECO:0007669"/>
    <property type="project" value="InterPro"/>
</dbReference>